<keyword evidence="2" id="KW-1185">Reference proteome</keyword>
<name>A0ABP8FDJ3_9BACT</name>
<reference evidence="2" key="1">
    <citation type="journal article" date="2019" name="Int. J. Syst. Evol. Microbiol.">
        <title>The Global Catalogue of Microorganisms (GCM) 10K type strain sequencing project: providing services to taxonomists for standard genome sequencing and annotation.</title>
        <authorList>
            <consortium name="The Broad Institute Genomics Platform"/>
            <consortium name="The Broad Institute Genome Sequencing Center for Infectious Disease"/>
            <person name="Wu L."/>
            <person name="Ma J."/>
        </authorList>
    </citation>
    <scope>NUCLEOTIDE SEQUENCE [LARGE SCALE GENOMIC DNA]</scope>
    <source>
        <strain evidence="2">JCM 17917</strain>
    </source>
</reference>
<proteinExistence type="predicted"/>
<accession>A0ABP8FDJ3</accession>
<dbReference type="Proteomes" id="UP001501844">
    <property type="component" value="Unassembled WGS sequence"/>
</dbReference>
<evidence type="ECO:0000313" key="2">
    <source>
        <dbReference type="Proteomes" id="UP001501844"/>
    </source>
</evidence>
<gene>
    <name evidence="1" type="ORF">GCM10023183_12070</name>
</gene>
<sequence length="89" mass="10317">MERCAMRRTTTFTKDELVYFLLQGVSPSELEFLYGIFFDEMDYYSLEDIEEIKESLRCEMIVRLEAGLLGYGASRRATQAVAPLPYKCP</sequence>
<organism evidence="1 2">
    <name type="scientific">Nibribacter koreensis</name>
    <dbReference type="NCBI Taxonomy" id="1084519"/>
    <lineage>
        <taxon>Bacteria</taxon>
        <taxon>Pseudomonadati</taxon>
        <taxon>Bacteroidota</taxon>
        <taxon>Cytophagia</taxon>
        <taxon>Cytophagales</taxon>
        <taxon>Hymenobacteraceae</taxon>
        <taxon>Nibribacter</taxon>
    </lineage>
</organism>
<dbReference type="EMBL" id="BAABGX010000001">
    <property type="protein sequence ID" value="GAA4301203.1"/>
    <property type="molecule type" value="Genomic_DNA"/>
</dbReference>
<comment type="caution">
    <text evidence="1">The sequence shown here is derived from an EMBL/GenBank/DDBJ whole genome shotgun (WGS) entry which is preliminary data.</text>
</comment>
<protein>
    <submittedName>
        <fullName evidence="1">Uncharacterized protein</fullName>
    </submittedName>
</protein>
<evidence type="ECO:0000313" key="1">
    <source>
        <dbReference type="EMBL" id="GAA4301203.1"/>
    </source>
</evidence>